<dbReference type="InterPro" id="IPR036236">
    <property type="entry name" value="Znf_C2H2_sf"/>
</dbReference>
<evidence type="ECO:0000259" key="4">
    <source>
        <dbReference type="Pfam" id="PF02892"/>
    </source>
</evidence>
<protein>
    <recommendedName>
        <fullName evidence="4">BED-type domain-containing protein</fullName>
    </recommendedName>
</protein>
<evidence type="ECO:0000256" key="3">
    <source>
        <dbReference type="ARBA" id="ARBA00022833"/>
    </source>
</evidence>
<dbReference type="SUPFAM" id="SSF57667">
    <property type="entry name" value="beta-beta-alpha zinc fingers"/>
    <property type="match status" value="1"/>
</dbReference>
<sequence length="137" mass="15515">MSTSTASENIANKVTLIPSKDLIKQYYVVFDSVSKRCTLCNNIYKHHNNTTNLKNHLKRKHKAIMIQQNTSKKITSENENNCAIDVSDSESHCSLQSVQSDSTNAKDQTSTQKQVSIKKAFSRINEYNGNLFNIVFL</sequence>
<keyword evidence="2" id="KW-0863">Zinc-finger</keyword>
<keyword evidence="1" id="KW-0479">Metal-binding</keyword>
<dbReference type="InterPro" id="IPR003656">
    <property type="entry name" value="Znf_BED"/>
</dbReference>
<dbReference type="EMBL" id="KQ978037">
    <property type="protein sequence ID" value="KYM97823.1"/>
    <property type="molecule type" value="Genomic_DNA"/>
</dbReference>
<evidence type="ECO:0000256" key="2">
    <source>
        <dbReference type="ARBA" id="ARBA00022771"/>
    </source>
</evidence>
<dbReference type="GO" id="GO:0008270">
    <property type="term" value="F:zinc ion binding"/>
    <property type="evidence" value="ECO:0007669"/>
    <property type="project" value="UniProtKB-KW"/>
</dbReference>
<organism evidence="5 6">
    <name type="scientific">Cyphomyrmex costatus</name>
    <dbReference type="NCBI Taxonomy" id="456900"/>
    <lineage>
        <taxon>Eukaryota</taxon>
        <taxon>Metazoa</taxon>
        <taxon>Ecdysozoa</taxon>
        <taxon>Arthropoda</taxon>
        <taxon>Hexapoda</taxon>
        <taxon>Insecta</taxon>
        <taxon>Pterygota</taxon>
        <taxon>Neoptera</taxon>
        <taxon>Endopterygota</taxon>
        <taxon>Hymenoptera</taxon>
        <taxon>Apocrita</taxon>
        <taxon>Aculeata</taxon>
        <taxon>Formicoidea</taxon>
        <taxon>Formicidae</taxon>
        <taxon>Myrmicinae</taxon>
        <taxon>Cyphomyrmex</taxon>
    </lineage>
</organism>
<dbReference type="Proteomes" id="UP000078542">
    <property type="component" value="Unassembled WGS sequence"/>
</dbReference>
<evidence type="ECO:0000256" key="1">
    <source>
        <dbReference type="ARBA" id="ARBA00022723"/>
    </source>
</evidence>
<reference evidence="5 6" key="1">
    <citation type="submission" date="2016-03" db="EMBL/GenBank/DDBJ databases">
        <title>Cyphomyrmex costatus WGS genome.</title>
        <authorList>
            <person name="Nygaard S."/>
            <person name="Hu H."/>
            <person name="Boomsma J."/>
            <person name="Zhang G."/>
        </authorList>
    </citation>
    <scope>NUCLEOTIDE SEQUENCE [LARGE SCALE GENOMIC DNA]</scope>
    <source>
        <strain evidence="5">MS0001</strain>
        <tissue evidence="5">Whole body</tissue>
    </source>
</reference>
<dbReference type="GO" id="GO:0003677">
    <property type="term" value="F:DNA binding"/>
    <property type="evidence" value="ECO:0007669"/>
    <property type="project" value="InterPro"/>
</dbReference>
<feature type="domain" description="BED-type" evidence="4">
    <location>
        <begin position="35"/>
        <end position="62"/>
    </location>
</feature>
<evidence type="ECO:0000313" key="6">
    <source>
        <dbReference type="Proteomes" id="UP000078542"/>
    </source>
</evidence>
<keyword evidence="3" id="KW-0862">Zinc</keyword>
<keyword evidence="6" id="KW-1185">Reference proteome</keyword>
<dbReference type="AlphaFoldDB" id="A0A151ICJ9"/>
<proteinExistence type="predicted"/>
<evidence type="ECO:0000313" key="5">
    <source>
        <dbReference type="EMBL" id="KYM97823.1"/>
    </source>
</evidence>
<name>A0A151ICJ9_9HYME</name>
<accession>A0A151ICJ9</accession>
<gene>
    <name evidence="5" type="ORF">ALC62_11477</name>
</gene>
<dbReference type="Pfam" id="PF02892">
    <property type="entry name" value="zf-BED"/>
    <property type="match status" value="1"/>
</dbReference>